<evidence type="ECO:0000256" key="2">
    <source>
        <dbReference type="SAM" id="Phobius"/>
    </source>
</evidence>
<protein>
    <recommendedName>
        <fullName evidence="5">Tetratricopeptide repeat protein</fullName>
    </recommendedName>
</protein>
<accession>M1WKZ8</accession>
<proteinExistence type="predicted"/>
<reference evidence="3 4" key="1">
    <citation type="journal article" date="2013" name="PLoS ONE">
        <title>The first genomic and proteomic characterization of a deep-sea sulfate reducer: insights into the piezophilic lifestyle of Desulfovibrio piezophilus.</title>
        <authorList>
            <person name="Pradel N."/>
            <person name="Ji B."/>
            <person name="Gimenez G."/>
            <person name="Talla E."/>
            <person name="Lenoble P."/>
            <person name="Garel M."/>
            <person name="Tamburini C."/>
            <person name="Fourquet P."/>
            <person name="Lebrun R."/>
            <person name="Bertin P."/>
            <person name="Denis Y."/>
            <person name="Pophillat M."/>
            <person name="Barbe V."/>
            <person name="Ollivier B."/>
            <person name="Dolla A."/>
        </authorList>
    </citation>
    <scope>NUCLEOTIDE SEQUENCE [LARGE SCALE GENOMIC DNA]</scope>
    <source>
        <strain evidence="4">DSM 10523 / SB164P1</strain>
    </source>
</reference>
<dbReference type="InterPro" id="IPR011990">
    <property type="entry name" value="TPR-like_helical_dom_sf"/>
</dbReference>
<name>M1WKZ8_PSEP2</name>
<organism evidence="3 4">
    <name type="scientific">Pseudodesulfovibrio piezophilus (strain DSM 21447 / JCM 15486 / C1TLV30)</name>
    <name type="common">Desulfovibrio piezophilus</name>
    <dbReference type="NCBI Taxonomy" id="1322246"/>
    <lineage>
        <taxon>Bacteria</taxon>
        <taxon>Pseudomonadati</taxon>
        <taxon>Thermodesulfobacteriota</taxon>
        <taxon>Desulfovibrionia</taxon>
        <taxon>Desulfovibrionales</taxon>
        <taxon>Desulfovibrionaceae</taxon>
    </lineage>
</organism>
<keyword evidence="4" id="KW-1185">Reference proteome</keyword>
<evidence type="ECO:0000256" key="1">
    <source>
        <dbReference type="SAM" id="MobiDB-lite"/>
    </source>
</evidence>
<dbReference type="Proteomes" id="UP000011724">
    <property type="component" value="Chromosome"/>
</dbReference>
<gene>
    <name evidence="3" type="ordered locus">BN4_20409</name>
</gene>
<dbReference type="PATRIC" id="fig|879567.3.peg.3509"/>
<dbReference type="AlphaFoldDB" id="M1WKZ8"/>
<evidence type="ECO:0000313" key="4">
    <source>
        <dbReference type="Proteomes" id="UP000011724"/>
    </source>
</evidence>
<dbReference type="STRING" id="1322246.BN4_20409"/>
<dbReference type="eggNOG" id="ENOG503184N">
    <property type="taxonomic scope" value="Bacteria"/>
</dbReference>
<feature type="region of interest" description="Disordered" evidence="1">
    <location>
        <begin position="1"/>
        <end position="23"/>
    </location>
</feature>
<sequence>MTKSSRLMEPTRQSDDKRLHQRPNANAVAGQSFPLFWVIFPLLLFICGGCQTFGTTIGAVVGSGHGISISANQDFLYSGNGEAHSNNRRGLDALLKKNYFAAHQFFQSTLDLYPNNPDATYYLGLTMIYEGKRDAGFDLLMQYKDALNIRIQQEVRWWANYCRKQTAFTPEKIHTVMNNARYEGYQREREDEWDRRNSLFD</sequence>
<dbReference type="HOGENOM" id="CLU_1600042_0_0_7"/>
<keyword evidence="2" id="KW-0472">Membrane</keyword>
<dbReference type="KEGG" id="dpi:BN4_20409"/>
<reference evidence="4" key="2">
    <citation type="journal article" date="2013" name="Stand. Genomic Sci.">
        <title>Complete genome sequence of Desulfocapsa sulfexigens, a marine deltaproteobacterium specialized in disproportionating inorganic sulfur compounds.</title>
        <authorList>
            <person name="Finster K.W."/>
            <person name="Kjeldsen K.U."/>
            <person name="Kube M."/>
            <person name="Reinhardt R."/>
            <person name="Mussmann M."/>
            <person name="Amann R."/>
            <person name="Schreiber L."/>
        </authorList>
    </citation>
    <scope>NUCLEOTIDE SEQUENCE [LARGE SCALE GENOMIC DNA]</scope>
    <source>
        <strain evidence="4">DSM 10523 / SB164P1</strain>
    </source>
</reference>
<feature type="transmembrane region" description="Helical" evidence="2">
    <location>
        <begin position="27"/>
        <end position="46"/>
    </location>
</feature>
<evidence type="ECO:0000313" key="3">
    <source>
        <dbReference type="EMBL" id="CCH50471.1"/>
    </source>
</evidence>
<keyword evidence="2" id="KW-0812">Transmembrane</keyword>
<evidence type="ECO:0008006" key="5">
    <source>
        <dbReference type="Google" id="ProtNLM"/>
    </source>
</evidence>
<dbReference type="EMBL" id="FO203427">
    <property type="protein sequence ID" value="CCH50471.1"/>
    <property type="molecule type" value="Genomic_DNA"/>
</dbReference>
<dbReference type="SUPFAM" id="SSF48452">
    <property type="entry name" value="TPR-like"/>
    <property type="match status" value="1"/>
</dbReference>
<keyword evidence="2" id="KW-1133">Transmembrane helix</keyword>